<dbReference type="Proteomes" id="UP000246635">
    <property type="component" value="Unassembled WGS sequence"/>
</dbReference>
<dbReference type="RefSeq" id="WP_110042983.1">
    <property type="nucleotide sequence ID" value="NZ_CP054609.1"/>
</dbReference>
<keyword evidence="2" id="KW-1185">Reference proteome</keyword>
<gene>
    <name evidence="1" type="ORF">DFQ01_103203</name>
</gene>
<organism evidence="1 2">
    <name type="scientific">Paenibacillus cellulosilyticus</name>
    <dbReference type="NCBI Taxonomy" id="375489"/>
    <lineage>
        <taxon>Bacteria</taxon>
        <taxon>Bacillati</taxon>
        <taxon>Bacillota</taxon>
        <taxon>Bacilli</taxon>
        <taxon>Bacillales</taxon>
        <taxon>Paenibacillaceae</taxon>
        <taxon>Paenibacillus</taxon>
    </lineage>
</organism>
<dbReference type="EMBL" id="QGTQ01000003">
    <property type="protein sequence ID" value="PWW06301.1"/>
    <property type="molecule type" value="Genomic_DNA"/>
</dbReference>
<evidence type="ECO:0000313" key="1">
    <source>
        <dbReference type="EMBL" id="PWW06301.1"/>
    </source>
</evidence>
<evidence type="ECO:0000313" key="2">
    <source>
        <dbReference type="Proteomes" id="UP000246635"/>
    </source>
</evidence>
<protein>
    <submittedName>
        <fullName evidence="1">Uncharacterized protein</fullName>
    </submittedName>
</protein>
<comment type="caution">
    <text evidence="1">The sequence shown here is derived from an EMBL/GenBank/DDBJ whole genome shotgun (WGS) entry which is preliminary data.</text>
</comment>
<proteinExistence type="predicted"/>
<dbReference type="AlphaFoldDB" id="A0A2V2YYE5"/>
<name>A0A2V2YYE5_9BACL</name>
<accession>A0A2V2YYE5</accession>
<sequence>MTMDLNKLVNNALAELTETGYVENVVKKALEKTVSSVVDDLIGGYRSEFKTSLETHVKENLNVDMNKLNLAGYNVLLLNAAQEILDDQIQTEGVERVKRELTKMFSPLEKKEWKLSEIIEKMKSEENEDHEKDGESISFHYDDSFSLGIHVYFDPEGNESKYGCKYTFYISRDEKNKNVGRLNTLNIGGKELTNKQILNGFYGFDKFLFQLYATGATIIADHDYVDEAYGYDD</sequence>
<reference evidence="1 2" key="1">
    <citation type="submission" date="2018-05" db="EMBL/GenBank/DDBJ databases">
        <title>Genomic Encyclopedia of Type Strains, Phase III (KMG-III): the genomes of soil and plant-associated and newly described type strains.</title>
        <authorList>
            <person name="Whitman W."/>
        </authorList>
    </citation>
    <scope>NUCLEOTIDE SEQUENCE [LARGE SCALE GENOMIC DNA]</scope>
    <source>
        <strain evidence="1 2">CECT 5696</strain>
    </source>
</reference>
<dbReference type="OrthoDB" id="2611090at2"/>